<dbReference type="GO" id="GO:0006351">
    <property type="term" value="P:DNA-templated transcription"/>
    <property type="evidence" value="ECO:0007669"/>
    <property type="project" value="InterPro"/>
</dbReference>
<evidence type="ECO:0000256" key="4">
    <source>
        <dbReference type="ARBA" id="ARBA00023163"/>
    </source>
</evidence>
<dbReference type="GO" id="GO:0008270">
    <property type="term" value="F:zinc ion binding"/>
    <property type="evidence" value="ECO:0007669"/>
    <property type="project" value="InterPro"/>
</dbReference>
<dbReference type="SMART" id="SM00906">
    <property type="entry name" value="Fungal_trans"/>
    <property type="match status" value="1"/>
</dbReference>
<evidence type="ECO:0000256" key="5">
    <source>
        <dbReference type="ARBA" id="ARBA00023242"/>
    </source>
</evidence>
<dbReference type="PANTHER" id="PTHR47338:SF10">
    <property type="entry name" value="TRANSCRIPTION FACTOR DOMAIN-CONTAINING PROTEIN-RELATED"/>
    <property type="match status" value="1"/>
</dbReference>
<feature type="compositionally biased region" description="Basic and acidic residues" evidence="7">
    <location>
        <begin position="35"/>
        <end position="52"/>
    </location>
</feature>
<feature type="domain" description="Xylanolytic transcriptional activator regulatory" evidence="8">
    <location>
        <begin position="251"/>
        <end position="333"/>
    </location>
</feature>
<feature type="region of interest" description="Disordered" evidence="7">
    <location>
        <begin position="615"/>
        <end position="660"/>
    </location>
</feature>
<sequence length="731" mass="81933">MEDCHYPSTAQRPGPKLGSYRKRKASNTRLLAPDEECRASRLREVQDRDQRSDCTSTGSSRPEHQQQALKTKASNISDWILHHFHETQAYQDDDESSRKLSPSPENHFLSVFPETVQQNNISRVCHILSLEPSQLSQLTNLYFLHITSISLFHRPTFKRRIYVELMPEQASTLLASMFCLAARYVQSGDSSELNRYEGTWALLSERFYKIASDATHKQLQSCGDRLPLLFLLQALVLTTYNELVIGVRGSAWRSLGLAIRIAYEMGLHLVDLPSRSTKTDGLESVEVWIAKEERRRLWWAIWELEVFATTIRRCPVGMDQSQHATLLPIEDAFWFEGKKAPSCFLHDDPTLRWKNLQKSGNESGKAWFILVNSLMCDIHSLASPSVPRGQPSGPKRRCHSTDIGPQLAVLENCVSCFSMALPKQLQYQLDLSSPNRTTSRDSTTRRRSSDIQAIYVMTQLAKLMISHSDCFLDGGLGAGSQIEEVDRTFSNSMHGAPRPLSEATAHLNGLSPKYLHAAEQVISTVRDATPNHISDGHPLLANTLWMVAAIQIIQATCAETKSEKLVAQSNLDLLRLTLTQHRDFWNTSSVLVQNLDNLEDAMEKVRSRVMSLGAARNQPCTYPESPDEERAPYDRDITSTHDSHRAGGPDPEPPIQGQNALGEPQVTEICQHSGVISLDSEIQSCDTTLDGDSSMGFSTDLSMETIMSGVWDTSSVLFHSTDILGYLNDFS</sequence>
<keyword evidence="4" id="KW-0804">Transcription</keyword>
<comment type="subcellular location">
    <subcellularLocation>
        <location evidence="1">Nucleus</location>
    </subcellularLocation>
</comment>
<dbReference type="Pfam" id="PF04082">
    <property type="entry name" value="Fungal_trans"/>
    <property type="match status" value="1"/>
</dbReference>
<dbReference type="CDD" id="cd12148">
    <property type="entry name" value="fungal_TF_MHR"/>
    <property type="match status" value="1"/>
</dbReference>
<dbReference type="EMBL" id="JANPWZ010000096">
    <property type="protein sequence ID" value="KAJ3579437.1"/>
    <property type="molecule type" value="Genomic_DNA"/>
</dbReference>
<evidence type="ECO:0000259" key="8">
    <source>
        <dbReference type="SMART" id="SM00906"/>
    </source>
</evidence>
<dbReference type="GO" id="GO:0000981">
    <property type="term" value="F:DNA-binding transcription factor activity, RNA polymerase II-specific"/>
    <property type="evidence" value="ECO:0007669"/>
    <property type="project" value="InterPro"/>
</dbReference>
<feature type="compositionally biased region" description="Basic and acidic residues" evidence="7">
    <location>
        <begin position="628"/>
        <end position="647"/>
    </location>
</feature>
<accession>A0A9W8NN33</accession>
<keyword evidence="5" id="KW-0539">Nucleus</keyword>
<feature type="compositionally biased region" description="Polar residues" evidence="7">
    <location>
        <begin position="53"/>
        <end position="69"/>
    </location>
</feature>
<dbReference type="InterPro" id="IPR050815">
    <property type="entry name" value="TF_fung"/>
</dbReference>
<dbReference type="InterPro" id="IPR007219">
    <property type="entry name" value="XnlR_reg_dom"/>
</dbReference>
<gene>
    <name evidence="9" type="ORF">NPX13_g1128</name>
</gene>
<keyword evidence="3" id="KW-0805">Transcription regulation</keyword>
<comment type="caution">
    <text evidence="9">The sequence shown here is derived from an EMBL/GenBank/DDBJ whole genome shotgun (WGS) entry which is preliminary data.</text>
</comment>
<proteinExistence type="predicted"/>
<evidence type="ECO:0000256" key="1">
    <source>
        <dbReference type="ARBA" id="ARBA00004123"/>
    </source>
</evidence>
<keyword evidence="6" id="KW-0175">Coiled coil</keyword>
<reference evidence="9" key="1">
    <citation type="submission" date="2022-07" db="EMBL/GenBank/DDBJ databases">
        <title>Genome Sequence of Xylaria arbuscula.</title>
        <authorList>
            <person name="Buettner E."/>
        </authorList>
    </citation>
    <scope>NUCLEOTIDE SEQUENCE</scope>
    <source>
        <strain evidence="9">VT107</strain>
    </source>
</reference>
<protein>
    <recommendedName>
        <fullName evidence="8">Xylanolytic transcriptional activator regulatory domain-containing protein</fullName>
    </recommendedName>
</protein>
<evidence type="ECO:0000256" key="3">
    <source>
        <dbReference type="ARBA" id="ARBA00023015"/>
    </source>
</evidence>
<dbReference type="PANTHER" id="PTHR47338">
    <property type="entry name" value="ZN(II)2CYS6 TRANSCRIPTION FACTOR (EUROFUNG)-RELATED"/>
    <property type="match status" value="1"/>
</dbReference>
<evidence type="ECO:0000313" key="9">
    <source>
        <dbReference type="EMBL" id="KAJ3579437.1"/>
    </source>
</evidence>
<organism evidence="9 10">
    <name type="scientific">Xylaria arbuscula</name>
    <dbReference type="NCBI Taxonomy" id="114810"/>
    <lineage>
        <taxon>Eukaryota</taxon>
        <taxon>Fungi</taxon>
        <taxon>Dikarya</taxon>
        <taxon>Ascomycota</taxon>
        <taxon>Pezizomycotina</taxon>
        <taxon>Sordariomycetes</taxon>
        <taxon>Xylariomycetidae</taxon>
        <taxon>Xylariales</taxon>
        <taxon>Xylariaceae</taxon>
        <taxon>Xylaria</taxon>
    </lineage>
</organism>
<dbReference type="AlphaFoldDB" id="A0A9W8NN33"/>
<keyword evidence="10" id="KW-1185">Reference proteome</keyword>
<evidence type="ECO:0000256" key="2">
    <source>
        <dbReference type="ARBA" id="ARBA00022723"/>
    </source>
</evidence>
<feature type="coiled-coil region" evidence="6">
    <location>
        <begin position="588"/>
        <end position="615"/>
    </location>
</feature>
<evidence type="ECO:0000313" key="10">
    <source>
        <dbReference type="Proteomes" id="UP001148614"/>
    </source>
</evidence>
<dbReference type="Proteomes" id="UP001148614">
    <property type="component" value="Unassembled WGS sequence"/>
</dbReference>
<dbReference type="GO" id="GO:0003677">
    <property type="term" value="F:DNA binding"/>
    <property type="evidence" value="ECO:0007669"/>
    <property type="project" value="InterPro"/>
</dbReference>
<dbReference type="GO" id="GO:0005634">
    <property type="term" value="C:nucleus"/>
    <property type="evidence" value="ECO:0007669"/>
    <property type="project" value="UniProtKB-SubCell"/>
</dbReference>
<name>A0A9W8NN33_9PEZI</name>
<evidence type="ECO:0000256" key="7">
    <source>
        <dbReference type="SAM" id="MobiDB-lite"/>
    </source>
</evidence>
<feature type="region of interest" description="Disordered" evidence="7">
    <location>
        <begin position="1"/>
        <end position="69"/>
    </location>
</feature>
<keyword evidence="2" id="KW-0479">Metal-binding</keyword>
<evidence type="ECO:0000256" key="6">
    <source>
        <dbReference type="SAM" id="Coils"/>
    </source>
</evidence>